<feature type="transmembrane region" description="Helical" evidence="1">
    <location>
        <begin position="12"/>
        <end position="32"/>
    </location>
</feature>
<accession>A0A3D9IV16</accession>
<dbReference type="EMBL" id="QRDZ01000019">
    <property type="protein sequence ID" value="RED65487.1"/>
    <property type="molecule type" value="Genomic_DNA"/>
</dbReference>
<dbReference type="SUPFAM" id="SSF55874">
    <property type="entry name" value="ATPase domain of HSP90 chaperone/DNA topoisomerase II/histidine kinase"/>
    <property type="match status" value="1"/>
</dbReference>
<comment type="caution">
    <text evidence="3">The sequence shown here is derived from an EMBL/GenBank/DDBJ whole genome shotgun (WGS) entry which is preliminary data.</text>
</comment>
<dbReference type="InterPro" id="IPR050640">
    <property type="entry name" value="Bact_2-comp_sensor_kinase"/>
</dbReference>
<dbReference type="GO" id="GO:0000155">
    <property type="term" value="F:phosphorelay sensor kinase activity"/>
    <property type="evidence" value="ECO:0007669"/>
    <property type="project" value="InterPro"/>
</dbReference>
<feature type="transmembrane region" description="Helical" evidence="1">
    <location>
        <begin position="279"/>
        <end position="298"/>
    </location>
</feature>
<keyword evidence="1" id="KW-1133">Transmembrane helix</keyword>
<dbReference type="InterPro" id="IPR003594">
    <property type="entry name" value="HATPase_dom"/>
</dbReference>
<name>A0A3D9IV16_9BACL</name>
<dbReference type="Pfam" id="PF02518">
    <property type="entry name" value="HATPase_c"/>
    <property type="match status" value="1"/>
</dbReference>
<keyword evidence="1" id="KW-0812">Transmembrane</keyword>
<dbReference type="Gene3D" id="3.30.565.10">
    <property type="entry name" value="Histidine kinase-like ATPase, C-terminal domain"/>
    <property type="match status" value="1"/>
</dbReference>
<dbReference type="InterPro" id="IPR010559">
    <property type="entry name" value="Sig_transdc_His_kin_internal"/>
</dbReference>
<gene>
    <name evidence="3" type="ORF">DFP98_119127</name>
</gene>
<evidence type="ECO:0000256" key="1">
    <source>
        <dbReference type="SAM" id="Phobius"/>
    </source>
</evidence>
<organism evidence="3 4">
    <name type="scientific">Cohnella phaseoli</name>
    <dbReference type="NCBI Taxonomy" id="456490"/>
    <lineage>
        <taxon>Bacteria</taxon>
        <taxon>Bacillati</taxon>
        <taxon>Bacillota</taxon>
        <taxon>Bacilli</taxon>
        <taxon>Bacillales</taxon>
        <taxon>Paenibacillaceae</taxon>
        <taxon>Cohnella</taxon>
    </lineage>
</organism>
<dbReference type="RefSeq" id="WP_181917872.1">
    <property type="nucleotide sequence ID" value="NZ_QRDZ01000019.1"/>
</dbReference>
<proteinExistence type="predicted"/>
<reference evidence="3 4" key="1">
    <citation type="submission" date="2018-07" db="EMBL/GenBank/DDBJ databases">
        <title>Genomic Encyclopedia of Type Strains, Phase III (KMG-III): the genomes of soil and plant-associated and newly described type strains.</title>
        <authorList>
            <person name="Whitman W."/>
        </authorList>
    </citation>
    <scope>NUCLEOTIDE SEQUENCE [LARGE SCALE GENOMIC DNA]</scope>
    <source>
        <strain evidence="3 4">CECT 7287</strain>
    </source>
</reference>
<evidence type="ECO:0000259" key="2">
    <source>
        <dbReference type="SMART" id="SM00387"/>
    </source>
</evidence>
<sequence>MNLFEKRPIKLQLLVVFVMFLLVTVLVMALTFNQSKKMLYEKNREYSAELLDKVTQYIQSQLDNIDSVVKNTIYNPEIHLYLQTEDVLEKMDFFRKVDSHVALVTQVQNGINSMTVIGDNGSNFNYMSDPYKRQAVMKTIDEISQMNNSQSKLYYAGFRTIVANGSEQNFFMLGAEIRNVVPVKHLGYMVAILDLDALFPQFDTMLENGFGNFYVLDRNGIVSAGNDSAMLGKRLDLTEWNSDGRYVVQSADVPEIQGKVVNIYSKYDLQRGLEKVWKTYLWIFALVVPFMLFVLWVINRNLIDPIRTFMRFIQIRQVKNIYYHQMRLQMTGYYEITVMADKFNEMLDEIGNLTNEVVASKTRIMSLGLMKKQAELAYLKQQVNPHFLYNMLESFKGMASETGATDLLDHITALGRMLRYSIKGHEEVTFEQELDIAKSYIQLQLFRFDDRFEARIDVEESILSCRVIKMILQPILENAITHGLENRIDKGHLHLEGRMKPDGDIVIRVRDDGVGMSEEKLASIRMDLAAGDEFLERDRNKEHLGIVNVHNRLRTMYGDEYGLGIKSAPGLGTEVSIHIPGQRGVPHV</sequence>
<feature type="domain" description="Histidine kinase/HSP90-like ATPase" evidence="2">
    <location>
        <begin position="467"/>
        <end position="583"/>
    </location>
</feature>
<dbReference type="Pfam" id="PF06580">
    <property type="entry name" value="His_kinase"/>
    <property type="match status" value="1"/>
</dbReference>
<protein>
    <submittedName>
        <fullName evidence="3">Two-component system sensor histidine kinase YesM</fullName>
    </submittedName>
</protein>
<dbReference type="InterPro" id="IPR036890">
    <property type="entry name" value="HATPase_C_sf"/>
</dbReference>
<evidence type="ECO:0000313" key="4">
    <source>
        <dbReference type="Proteomes" id="UP000256977"/>
    </source>
</evidence>
<dbReference type="GO" id="GO:0016020">
    <property type="term" value="C:membrane"/>
    <property type="evidence" value="ECO:0007669"/>
    <property type="project" value="InterPro"/>
</dbReference>
<dbReference type="Gene3D" id="6.10.340.10">
    <property type="match status" value="1"/>
</dbReference>
<dbReference type="PANTHER" id="PTHR34220">
    <property type="entry name" value="SENSOR HISTIDINE KINASE YPDA"/>
    <property type="match status" value="1"/>
</dbReference>
<dbReference type="SMART" id="SM00387">
    <property type="entry name" value="HATPase_c"/>
    <property type="match status" value="1"/>
</dbReference>
<keyword evidence="1" id="KW-0472">Membrane</keyword>
<keyword evidence="3" id="KW-0808">Transferase</keyword>
<dbReference type="PANTHER" id="PTHR34220:SF7">
    <property type="entry name" value="SENSOR HISTIDINE KINASE YPDA"/>
    <property type="match status" value="1"/>
</dbReference>
<evidence type="ECO:0000313" key="3">
    <source>
        <dbReference type="EMBL" id="RED65487.1"/>
    </source>
</evidence>
<keyword evidence="3" id="KW-0418">Kinase</keyword>
<keyword evidence="4" id="KW-1185">Reference proteome</keyword>
<dbReference type="Proteomes" id="UP000256977">
    <property type="component" value="Unassembled WGS sequence"/>
</dbReference>
<dbReference type="AlphaFoldDB" id="A0A3D9IV16"/>